<reference evidence="2 3" key="1">
    <citation type="journal article" date="2018" name="ISME J.">
        <title>Involvement of Burkholderiaceae and sulfurous volatiles in disease-suppressive soils.</title>
        <authorList>
            <person name="Carrion V.J."/>
            <person name="Cordovez V."/>
            <person name="Tyc O."/>
            <person name="Etalo D.W."/>
            <person name="de Bruijn I."/>
            <person name="de Jager V.C."/>
            <person name="Medema M.H."/>
            <person name="Eberl L."/>
            <person name="Raaijmakers J.M."/>
        </authorList>
    </citation>
    <scope>NUCLEOTIDE SEQUENCE [LARGE SCALE GENOMIC DNA]</scope>
    <source>
        <strain evidence="3">mHSR5</strain>
    </source>
</reference>
<evidence type="ECO:0008006" key="4">
    <source>
        <dbReference type="Google" id="ProtNLM"/>
    </source>
</evidence>
<dbReference type="EMBL" id="CP024902">
    <property type="protein sequence ID" value="AXF20759.1"/>
    <property type="molecule type" value="Genomic_DNA"/>
</dbReference>
<feature type="chain" id="PRO_5016232910" description="DUF2501 domain-containing protein" evidence="1">
    <location>
        <begin position="27"/>
        <end position="160"/>
    </location>
</feature>
<evidence type="ECO:0000256" key="1">
    <source>
        <dbReference type="SAM" id="SignalP"/>
    </source>
</evidence>
<evidence type="ECO:0000313" key="3">
    <source>
        <dbReference type="Proteomes" id="UP000253104"/>
    </source>
</evidence>
<gene>
    <name evidence="2" type="ORF">CUJ89_09865</name>
</gene>
<dbReference type="OrthoDB" id="8565817at2"/>
<dbReference type="RefSeq" id="WP_114177168.1">
    <property type="nucleotide sequence ID" value="NZ_CP024902.1"/>
</dbReference>
<evidence type="ECO:0000313" key="2">
    <source>
        <dbReference type="EMBL" id="AXF20759.1"/>
    </source>
</evidence>
<protein>
    <recommendedName>
        <fullName evidence="4">DUF2501 domain-containing protein</fullName>
    </recommendedName>
</protein>
<organism evidence="2 3">
    <name type="scientific">Burkholderia pyrrocinia</name>
    <name type="common">Pseudomonas pyrrocinia</name>
    <dbReference type="NCBI Taxonomy" id="60550"/>
    <lineage>
        <taxon>Bacteria</taxon>
        <taxon>Pseudomonadati</taxon>
        <taxon>Pseudomonadota</taxon>
        <taxon>Betaproteobacteria</taxon>
        <taxon>Burkholderiales</taxon>
        <taxon>Burkholderiaceae</taxon>
        <taxon>Burkholderia</taxon>
        <taxon>Burkholderia cepacia complex</taxon>
    </lineage>
</organism>
<dbReference type="Proteomes" id="UP000253104">
    <property type="component" value="Chromosome mHSR5_A"/>
</dbReference>
<dbReference type="Pfam" id="PF10696">
    <property type="entry name" value="DUF2501"/>
    <property type="match status" value="1"/>
</dbReference>
<feature type="signal peptide" evidence="1">
    <location>
        <begin position="1"/>
        <end position="26"/>
    </location>
</feature>
<dbReference type="InterPro" id="IPR019637">
    <property type="entry name" value="DUF2501"/>
</dbReference>
<accession>A0A2Z5MU32</accession>
<dbReference type="NCBIfam" id="NF008667">
    <property type="entry name" value="PRK11667.1-5"/>
    <property type="match status" value="1"/>
</dbReference>
<sequence length="160" mass="15169">MNARLYRATVAGALIGLLAPFSVAHAQLGDVLKQVGGGGGDSGSSAGGALGNLGGLGGALTGGGGSSLMPGSTGNVAGLLQFCIQNNYLGGASGGASSVKDALMGKLGGNASSDSSYTSGASGVLDAGNGNKLDLSGGGLKQQVTKQICDKVLAQGKSLL</sequence>
<name>A0A2Z5MU32_BURPY</name>
<dbReference type="AlphaFoldDB" id="A0A2Z5MU32"/>
<keyword evidence="1" id="KW-0732">Signal</keyword>
<proteinExistence type="predicted"/>